<dbReference type="Pfam" id="PF07793">
    <property type="entry name" value="DUF1631"/>
    <property type="match status" value="1"/>
</dbReference>
<dbReference type="EMBL" id="QLAG01000006">
    <property type="protein sequence ID" value="TLX64289.1"/>
    <property type="molecule type" value="Genomic_DNA"/>
</dbReference>
<dbReference type="Proteomes" id="UP000306753">
    <property type="component" value="Unassembled WGS sequence"/>
</dbReference>
<proteinExistence type="predicted"/>
<evidence type="ECO:0000313" key="2">
    <source>
        <dbReference type="EMBL" id="TLX64289.1"/>
    </source>
</evidence>
<evidence type="ECO:0000313" key="3">
    <source>
        <dbReference type="Proteomes" id="UP000306753"/>
    </source>
</evidence>
<dbReference type="RefSeq" id="WP_138411225.1">
    <property type="nucleotide sequence ID" value="NZ_QLAG01000006.1"/>
</dbReference>
<dbReference type="InterPro" id="IPR012434">
    <property type="entry name" value="DUF1631"/>
</dbReference>
<protein>
    <submittedName>
        <fullName evidence="2">DUF1631 domain-containing protein</fullName>
    </submittedName>
</protein>
<gene>
    <name evidence="2" type="ORF">DN820_06405</name>
</gene>
<evidence type="ECO:0000256" key="1">
    <source>
        <dbReference type="SAM" id="MobiDB-lite"/>
    </source>
</evidence>
<comment type="caution">
    <text evidence="2">The sequence shown here is derived from an EMBL/GenBank/DDBJ whole genome shotgun (WGS) entry which is preliminary data.</text>
</comment>
<sequence length="758" mass="84816">MSTKDIPPFPAVSTLASRGIQPRFGELGQSLRRLAMNRLAEHLGSVFAQADDTLFECAQSAENNQVQGMFFDSMQDIRKQRPLIERSYHQFVGNRFDAFLGGIATTDDAATPSAEELSLVGNEDYEETLQINAMSRRVQERCAPSLNGLDQRLAWLVERPELHEDANPFAPAVIAQGFREAMASSPFPLRIKTILYTLFEQHVMFGLDSLYDALNQRLIEDGVLPELKYAPPRGTPPARPATQAKTDPAQTPLQPTDLDGAPPQDPAALLRGLTALLGEQRRLSAPTTNDDHDEAPQPGKRSFSADELIDALNRLQAEMAEELGQRIAQPQGIDAFRDGLHQRLDACSTQPGMRKLTEEQLDTIDLVGMLFEFIRDDENLPDSCKTVLSHLHTPYLKVALQDEALFTDHHHPARRLLNAMAQAGALYGGDGDSDDQALLNKQQWVVEQVARHYRTDLQLFDRLLDDFNEFIAALRNKVELRERRAVEAIKGRDRLLAARQQAVEATARALDGKTVPLAISTFLQQTWTDVLVFVSLRHGDQSPQWQRACEVAQELAWSGTPLDEEGVERLQNLRLAMLDDLRQGLELLGGHHEAGIRRLLQDLVACQHAVQGKQPQIAATLTPALPESPLGTLLDADATAPDDTIDADLPRPLAKRVKDLERLEFGTWFEFLGQGQPLLLKLSWFSPTTRNYMFVDHSGQRVAVKPIVELAREMERGDARIVMPERGAPLMDRAMSAIFRFLQRLTGRGMKHRQEKER</sequence>
<feature type="region of interest" description="Disordered" evidence="1">
    <location>
        <begin position="227"/>
        <end position="266"/>
    </location>
</feature>
<dbReference type="AlphaFoldDB" id="A0A5R9QGG1"/>
<organism evidence="2 3">
    <name type="scientific">Stutzerimonas nosocomialis</name>
    <dbReference type="NCBI Taxonomy" id="1056496"/>
    <lineage>
        <taxon>Bacteria</taxon>
        <taxon>Pseudomonadati</taxon>
        <taxon>Pseudomonadota</taxon>
        <taxon>Gammaproteobacteria</taxon>
        <taxon>Pseudomonadales</taxon>
        <taxon>Pseudomonadaceae</taxon>
        <taxon>Stutzerimonas</taxon>
    </lineage>
</organism>
<keyword evidence="3" id="KW-1185">Reference proteome</keyword>
<name>A0A5R9QGG1_9GAMM</name>
<accession>A0A5R9QGG1</accession>
<reference evidence="2 3" key="1">
    <citation type="journal article" date="2017" name="Eur. J. Clin. Microbiol. Infect. Dis.">
        <title>Uncommonly isolated clinical Pseudomonas: identification and phylogenetic assignation.</title>
        <authorList>
            <person name="Mulet M."/>
            <person name="Gomila M."/>
            <person name="Ramirez A."/>
            <person name="Cardew S."/>
            <person name="Moore E.R."/>
            <person name="Lalucat J."/>
            <person name="Garcia-Valdes E."/>
        </authorList>
    </citation>
    <scope>NUCLEOTIDE SEQUENCE [LARGE SCALE GENOMIC DNA]</scope>
    <source>
        <strain evidence="2 3">SD129</strain>
    </source>
</reference>